<dbReference type="GO" id="GO:0031411">
    <property type="term" value="C:gas vesicle"/>
    <property type="evidence" value="ECO:0007669"/>
    <property type="project" value="UniProtKB-SubCell"/>
</dbReference>
<comment type="similarity">
    <text evidence="3">Belongs to the gas vesicle GvpK family.</text>
</comment>
<dbReference type="InterPro" id="IPR007805">
    <property type="entry name" value="GvpK"/>
</dbReference>
<name>A0A1V1PBA1_9BACT</name>
<accession>A0A1V1PBA1</accession>
<evidence type="ECO:0000256" key="5">
    <source>
        <dbReference type="SAM" id="MobiDB-lite"/>
    </source>
</evidence>
<evidence type="ECO:0000256" key="1">
    <source>
        <dbReference type="ARBA" id="ARBA00022987"/>
    </source>
</evidence>
<gene>
    <name evidence="6" type="primary">gvpK</name>
    <name evidence="6" type="ORF">OMM_07674</name>
</gene>
<keyword evidence="1" id="KW-0304">Gas vesicle</keyword>
<dbReference type="EMBL" id="ATBP01000177">
    <property type="protein sequence ID" value="ETR72157.1"/>
    <property type="molecule type" value="Genomic_DNA"/>
</dbReference>
<dbReference type="PANTHER" id="PTHR40137:SF2">
    <property type="entry name" value="PROTEIN GVPK 1"/>
    <property type="match status" value="1"/>
</dbReference>
<dbReference type="Proteomes" id="UP000189670">
    <property type="component" value="Unassembled WGS sequence"/>
</dbReference>
<comment type="subcellular location">
    <subcellularLocation>
        <location evidence="2">Gas vesicle</location>
    </subcellularLocation>
</comment>
<comment type="caution">
    <text evidence="6">The sequence shown here is derived from an EMBL/GenBank/DDBJ whole genome shotgun (WGS) entry which is preliminary data.</text>
</comment>
<evidence type="ECO:0000256" key="4">
    <source>
        <dbReference type="SAM" id="Coils"/>
    </source>
</evidence>
<dbReference type="AlphaFoldDB" id="A0A1V1PBA1"/>
<dbReference type="GO" id="GO:0031412">
    <property type="term" value="P:gas vesicle organization"/>
    <property type="evidence" value="ECO:0007669"/>
    <property type="project" value="InterPro"/>
</dbReference>
<dbReference type="PANTHER" id="PTHR40137">
    <property type="entry name" value="PROTEIN GVPK 1"/>
    <property type="match status" value="1"/>
</dbReference>
<reference evidence="7" key="1">
    <citation type="submission" date="2012-11" db="EMBL/GenBank/DDBJ databases">
        <authorList>
            <person name="Lucero-Rivera Y.E."/>
            <person name="Tovar-Ramirez D."/>
        </authorList>
    </citation>
    <scope>NUCLEOTIDE SEQUENCE [LARGE SCALE GENOMIC DNA]</scope>
    <source>
        <strain evidence="7">Araruama</strain>
    </source>
</reference>
<protein>
    <submittedName>
        <fullName evidence="6">Protein gvpK</fullName>
    </submittedName>
</protein>
<keyword evidence="4" id="KW-0175">Coiled coil</keyword>
<organism evidence="6 7">
    <name type="scientific">Candidatus Magnetoglobus multicellularis str. Araruama</name>
    <dbReference type="NCBI Taxonomy" id="890399"/>
    <lineage>
        <taxon>Bacteria</taxon>
        <taxon>Pseudomonadati</taxon>
        <taxon>Thermodesulfobacteriota</taxon>
        <taxon>Desulfobacteria</taxon>
        <taxon>Desulfobacterales</taxon>
        <taxon>Desulfobacteraceae</taxon>
        <taxon>Candidatus Magnetoglobus</taxon>
    </lineage>
</organism>
<evidence type="ECO:0000256" key="3">
    <source>
        <dbReference type="ARBA" id="ARBA00035659"/>
    </source>
</evidence>
<feature type="region of interest" description="Disordered" evidence="5">
    <location>
        <begin position="29"/>
        <end position="48"/>
    </location>
</feature>
<sequence>MSNIEDLTTAHVASNHLSDFAKIMNTGRRTSENQPAASNQPKEGISLNKGKLNLNQDDVKNGLGQLVLALVNLLHELLERQAIRRIDGDSLTDEEIENIGLALMQQSEEIERLRKEFNLEEEDLNLDLGPLGRLL</sequence>
<feature type="coiled-coil region" evidence="4">
    <location>
        <begin position="96"/>
        <end position="123"/>
    </location>
</feature>
<evidence type="ECO:0000256" key="2">
    <source>
        <dbReference type="ARBA" id="ARBA00035108"/>
    </source>
</evidence>
<feature type="compositionally biased region" description="Polar residues" evidence="5">
    <location>
        <begin position="32"/>
        <end position="41"/>
    </location>
</feature>
<dbReference type="Pfam" id="PF05121">
    <property type="entry name" value="GvpK"/>
    <property type="match status" value="1"/>
</dbReference>
<evidence type="ECO:0000313" key="7">
    <source>
        <dbReference type="Proteomes" id="UP000189670"/>
    </source>
</evidence>
<proteinExistence type="inferred from homology"/>
<evidence type="ECO:0000313" key="6">
    <source>
        <dbReference type="EMBL" id="ETR72157.1"/>
    </source>
</evidence>